<evidence type="ECO:0000256" key="2">
    <source>
        <dbReference type="SAM" id="Phobius"/>
    </source>
</evidence>
<dbReference type="Gene3D" id="1.10.1660.10">
    <property type="match status" value="1"/>
</dbReference>
<feature type="transmembrane region" description="Helical" evidence="2">
    <location>
        <begin position="144"/>
        <end position="163"/>
    </location>
</feature>
<keyword evidence="5" id="KW-1185">Reference proteome</keyword>
<accession>A0ABT2QMW4</accession>
<keyword evidence="2" id="KW-0472">Membrane</keyword>
<dbReference type="SMART" id="SM00422">
    <property type="entry name" value="HTH_MERR"/>
    <property type="match status" value="1"/>
</dbReference>
<dbReference type="CDD" id="cd00592">
    <property type="entry name" value="HTH_MerR-like"/>
    <property type="match status" value="1"/>
</dbReference>
<reference evidence="4 5" key="1">
    <citation type="journal article" date="2023" name="Int. J. Syst. Evol. Microbiol.">
        <title>Streptococcus sciuri sp. nov., Staphylococcus marylandisciuri sp. nov. and Staphylococcus americanisciuri sp. nov., isolated from faeces of eastern grey squirrel (Sciurus carolinensis).</title>
        <authorList>
            <person name="Volokhov D.V."/>
            <person name="Zagorodnyaya T.A."/>
            <person name="Furtak V.A."/>
            <person name="Nattanmai G."/>
            <person name="Randall L."/>
            <person name="Jose S."/>
            <person name="Gao Y."/>
            <person name="Eisenberg T."/>
            <person name="Delmonte P."/>
            <person name="Blom J."/>
            <person name="Mitchell K.K."/>
        </authorList>
    </citation>
    <scope>NUCLEOTIDE SEQUENCE [LARGE SCALE GENOMIC DNA]</scope>
    <source>
        <strain evidence="4 5">SQ8-PEA</strain>
    </source>
</reference>
<dbReference type="PROSITE" id="PS50937">
    <property type="entry name" value="HTH_MERR_2"/>
    <property type="match status" value="1"/>
</dbReference>
<dbReference type="RefSeq" id="WP_262853776.1">
    <property type="nucleotide sequence ID" value="NZ_JAOPKZ010000002.1"/>
</dbReference>
<dbReference type="InterPro" id="IPR047057">
    <property type="entry name" value="MerR_fam"/>
</dbReference>
<organism evidence="4 5">
    <name type="scientific">Staphylococcus marylandisciuri</name>
    <dbReference type="NCBI Taxonomy" id="2981529"/>
    <lineage>
        <taxon>Bacteria</taxon>
        <taxon>Bacillati</taxon>
        <taxon>Bacillota</taxon>
        <taxon>Bacilli</taxon>
        <taxon>Bacillales</taxon>
        <taxon>Staphylococcaceae</taxon>
        <taxon>Staphylococcus</taxon>
    </lineage>
</organism>
<gene>
    <name evidence="4" type="ORF">N9R04_01130</name>
</gene>
<proteinExistence type="predicted"/>
<dbReference type="PANTHER" id="PTHR30204">
    <property type="entry name" value="REDOX-CYCLING DRUG-SENSING TRANSCRIPTIONAL ACTIVATOR SOXR"/>
    <property type="match status" value="1"/>
</dbReference>
<dbReference type="PRINTS" id="PR00040">
    <property type="entry name" value="HTHMERR"/>
</dbReference>
<evidence type="ECO:0000256" key="1">
    <source>
        <dbReference type="ARBA" id="ARBA00023125"/>
    </source>
</evidence>
<name>A0ABT2QMW4_9STAP</name>
<feature type="transmembrane region" description="Helical" evidence="2">
    <location>
        <begin position="169"/>
        <end position="186"/>
    </location>
</feature>
<dbReference type="Proteomes" id="UP001209553">
    <property type="component" value="Unassembled WGS sequence"/>
</dbReference>
<evidence type="ECO:0000259" key="3">
    <source>
        <dbReference type="PROSITE" id="PS50937"/>
    </source>
</evidence>
<protein>
    <submittedName>
        <fullName evidence="4">MerR family transcriptional regulator</fullName>
    </submittedName>
</protein>
<dbReference type="Pfam" id="PF13411">
    <property type="entry name" value="MerR_1"/>
    <property type="match status" value="1"/>
</dbReference>
<comment type="caution">
    <text evidence="4">The sequence shown here is derived from an EMBL/GenBank/DDBJ whole genome shotgun (WGS) entry which is preliminary data.</text>
</comment>
<dbReference type="SUPFAM" id="SSF46955">
    <property type="entry name" value="Putative DNA-binding domain"/>
    <property type="match status" value="1"/>
</dbReference>
<sequence length="248" mass="29411">MTNYYSTGELAKACQVTVRTIQFYYRRGLLYPAINDDGINRKYDENDKLKLELILLLKGWGLTLKEIKDLLQTDTSIERLNLILGQRIYEVEHNIVEEKKLLERIKHIRKYLKLDESEESLVGIRDLERVFYQRKEMKHVYRALYKKLIPVAIIEVMAIALSISLKKTFPFLIALPYLCVSAYQITRFMYLKTQYFCLECHAQFKPSIREYIKARHTHQFRKLHCSQCERYGDCLEVAEKDISVPSNQ</sequence>
<evidence type="ECO:0000313" key="4">
    <source>
        <dbReference type="EMBL" id="MCU5745323.1"/>
    </source>
</evidence>
<keyword evidence="1" id="KW-0238">DNA-binding</keyword>
<dbReference type="InterPro" id="IPR009061">
    <property type="entry name" value="DNA-bd_dom_put_sf"/>
</dbReference>
<dbReference type="InterPro" id="IPR000551">
    <property type="entry name" value="MerR-type_HTH_dom"/>
</dbReference>
<keyword evidence="2" id="KW-0812">Transmembrane</keyword>
<keyword evidence="2" id="KW-1133">Transmembrane helix</keyword>
<feature type="domain" description="HTH merR-type" evidence="3">
    <location>
        <begin position="4"/>
        <end position="73"/>
    </location>
</feature>
<dbReference type="PANTHER" id="PTHR30204:SF96">
    <property type="entry name" value="CHROMOSOME-ANCHORING PROTEIN RACA"/>
    <property type="match status" value="1"/>
</dbReference>
<dbReference type="EMBL" id="JAOPKZ010000002">
    <property type="protein sequence ID" value="MCU5745323.1"/>
    <property type="molecule type" value="Genomic_DNA"/>
</dbReference>
<evidence type="ECO:0000313" key="5">
    <source>
        <dbReference type="Proteomes" id="UP001209553"/>
    </source>
</evidence>